<comment type="similarity">
    <text evidence="1">Belongs to the AHA1 family.</text>
</comment>
<dbReference type="InterPro" id="IPR023393">
    <property type="entry name" value="START-like_dom_sf"/>
</dbReference>
<proteinExistence type="inferred from homology"/>
<dbReference type="EMBL" id="JADKGY010000001">
    <property type="protein sequence ID" value="MBK9980985.1"/>
    <property type="molecule type" value="Genomic_DNA"/>
</dbReference>
<name>A0A9D7SPR3_9BACT</name>
<dbReference type="InterPro" id="IPR013538">
    <property type="entry name" value="ASHA1/2-like_C"/>
</dbReference>
<reference evidence="3 4" key="1">
    <citation type="submission" date="2020-10" db="EMBL/GenBank/DDBJ databases">
        <title>Connecting structure to function with the recovery of over 1000 high-quality activated sludge metagenome-assembled genomes encoding full-length rRNA genes using long-read sequencing.</title>
        <authorList>
            <person name="Singleton C.M."/>
            <person name="Petriglieri F."/>
            <person name="Kristensen J.M."/>
            <person name="Kirkegaard R.H."/>
            <person name="Michaelsen T.Y."/>
            <person name="Andersen M.H."/>
            <person name="Karst S.M."/>
            <person name="Dueholm M.S."/>
            <person name="Nielsen P.H."/>
            <person name="Albertsen M."/>
        </authorList>
    </citation>
    <scope>NUCLEOTIDE SEQUENCE [LARGE SCALE GENOMIC DNA]</scope>
    <source>
        <strain evidence="3">Ribe_18-Q3-R11-54_MAXAC.273</strain>
    </source>
</reference>
<feature type="domain" description="Activator of Hsp90 ATPase homologue 1/2-like C-terminal" evidence="2">
    <location>
        <begin position="23"/>
        <end position="150"/>
    </location>
</feature>
<evidence type="ECO:0000256" key="1">
    <source>
        <dbReference type="ARBA" id="ARBA00006817"/>
    </source>
</evidence>
<protein>
    <submittedName>
        <fullName evidence="3">SRPBCC domain-containing protein</fullName>
    </submittedName>
</protein>
<dbReference type="Pfam" id="PF08327">
    <property type="entry name" value="AHSA1"/>
    <property type="match status" value="1"/>
</dbReference>
<dbReference type="Gene3D" id="3.30.530.20">
    <property type="match status" value="1"/>
</dbReference>
<organism evidence="3 4">
    <name type="scientific">Candidatus Opimibacter skivensis</name>
    <dbReference type="NCBI Taxonomy" id="2982028"/>
    <lineage>
        <taxon>Bacteria</taxon>
        <taxon>Pseudomonadati</taxon>
        <taxon>Bacteroidota</taxon>
        <taxon>Saprospiria</taxon>
        <taxon>Saprospirales</taxon>
        <taxon>Saprospiraceae</taxon>
        <taxon>Candidatus Opimibacter</taxon>
    </lineage>
</organism>
<evidence type="ECO:0000313" key="4">
    <source>
        <dbReference type="Proteomes" id="UP000808337"/>
    </source>
</evidence>
<gene>
    <name evidence="3" type="ORF">IPP15_00940</name>
</gene>
<accession>A0A9D7SPR3</accession>
<comment type="caution">
    <text evidence="3">The sequence shown here is derived from an EMBL/GenBank/DDBJ whole genome shotgun (WGS) entry which is preliminary data.</text>
</comment>
<sequence>MELKTKINAEDGKQELTITREFDLPLELLFKAYADPEIVAQWMGTKVVKLENKKQGGYQFETSDPKGNKHVFSGAIHDVIPNKKITRTFEMENTPFPAQLEFLEFEKITDAISKLTMHVIYRSVELRDQILKMPFAAGINMAHNRLQEIISKLKKNLLKTKILNLNL</sequence>
<dbReference type="Proteomes" id="UP000808337">
    <property type="component" value="Unassembled WGS sequence"/>
</dbReference>
<dbReference type="AlphaFoldDB" id="A0A9D7SPR3"/>
<evidence type="ECO:0000259" key="2">
    <source>
        <dbReference type="Pfam" id="PF08327"/>
    </source>
</evidence>
<evidence type="ECO:0000313" key="3">
    <source>
        <dbReference type="EMBL" id="MBK9980985.1"/>
    </source>
</evidence>
<dbReference type="SUPFAM" id="SSF55961">
    <property type="entry name" value="Bet v1-like"/>
    <property type="match status" value="1"/>
</dbReference>